<dbReference type="EMBL" id="JACCKA010000073">
    <property type="protein sequence ID" value="NZA27287.1"/>
    <property type="molecule type" value="Genomic_DNA"/>
</dbReference>
<feature type="region of interest" description="Disordered" evidence="12">
    <location>
        <begin position="1"/>
        <end position="20"/>
    </location>
</feature>
<feature type="binding site" evidence="11">
    <location>
        <position position="172"/>
    </location>
    <ligand>
        <name>ATP</name>
        <dbReference type="ChEBI" id="CHEBI:30616"/>
    </ligand>
</feature>
<name>A0A853JFB6_9GAMM</name>
<dbReference type="PANTHER" id="PTHR47545:SF1">
    <property type="entry name" value="MULTIFUNCTIONAL CCA PROTEIN"/>
    <property type="match status" value="1"/>
</dbReference>
<dbReference type="NCBIfam" id="NF008137">
    <property type="entry name" value="PRK10885.1"/>
    <property type="match status" value="1"/>
</dbReference>
<dbReference type="GO" id="GO:0004810">
    <property type="term" value="F:CCA tRNA nucleotidyltransferase activity"/>
    <property type="evidence" value="ECO:0007669"/>
    <property type="project" value="UniProtKB-UniRule"/>
</dbReference>
<evidence type="ECO:0000256" key="10">
    <source>
        <dbReference type="ARBA" id="ARBA00022884"/>
    </source>
</evidence>
<keyword evidence="4 11" id="KW-0479">Metal-binding</keyword>
<comment type="subunit">
    <text evidence="11">Monomer. Can also form homodimers and oligomers.</text>
</comment>
<comment type="caution">
    <text evidence="14">The sequence shown here is derived from an EMBL/GenBank/DDBJ whole genome shotgun (WGS) entry which is preliminary data.</text>
</comment>
<keyword evidence="10 11" id="KW-0694">RNA-binding</keyword>
<evidence type="ECO:0000313" key="14">
    <source>
        <dbReference type="EMBL" id="NZA27287.1"/>
    </source>
</evidence>
<comment type="cofactor">
    <cofactor evidence="11">
        <name>Ni(2+)</name>
        <dbReference type="ChEBI" id="CHEBI:49786"/>
    </cofactor>
    <text evidence="11">Nickel for phosphatase activity.</text>
</comment>
<comment type="function">
    <text evidence="11">Catalyzes the addition and repair of the essential 3'-terminal CCA sequence in tRNAs without using a nucleic acid template. Adds these three nucleotides in the order of C, C, and A to the tRNA nucleotide-73, using CTP and ATP as substrates and producing inorganic pyrophosphate. tRNA 3'-terminal CCA addition is required both for tRNA processing and repair. Also involved in tRNA surveillance by mediating tandem CCA addition to generate a CCACCA at the 3' terminus of unstable tRNAs. While stable tRNAs receive only 3'-terminal CCA, unstable tRNAs are marked with CCACCA and rapidly degraded.</text>
</comment>
<feature type="binding site" evidence="11">
    <location>
        <position position="172"/>
    </location>
    <ligand>
        <name>CTP</name>
        <dbReference type="ChEBI" id="CHEBI:37563"/>
    </ligand>
</feature>
<feature type="binding site" evidence="11">
    <location>
        <position position="43"/>
    </location>
    <ligand>
        <name>ATP</name>
        <dbReference type="ChEBI" id="CHEBI:30616"/>
    </ligand>
</feature>
<evidence type="ECO:0000256" key="3">
    <source>
        <dbReference type="ARBA" id="ARBA00022695"/>
    </source>
</evidence>
<evidence type="ECO:0000256" key="8">
    <source>
        <dbReference type="ARBA" id="ARBA00022840"/>
    </source>
</evidence>
<dbReference type="Pfam" id="PF01743">
    <property type="entry name" value="PolyA_pol"/>
    <property type="match status" value="1"/>
</dbReference>
<dbReference type="SUPFAM" id="SSF81301">
    <property type="entry name" value="Nucleotidyltransferase"/>
    <property type="match status" value="1"/>
</dbReference>
<evidence type="ECO:0000256" key="2">
    <source>
        <dbReference type="ARBA" id="ARBA00022694"/>
    </source>
</evidence>
<dbReference type="EC" id="3.1.3.-" evidence="11"/>
<dbReference type="EC" id="3.1.4.-" evidence="11"/>
<comment type="miscellaneous">
    <text evidence="11">A single active site specifically recognizes both ATP and CTP and is responsible for their addition.</text>
</comment>
<dbReference type="Gene3D" id="3.30.460.10">
    <property type="entry name" value="Beta Polymerase, domain 2"/>
    <property type="match status" value="1"/>
</dbReference>
<dbReference type="GO" id="GO:0000049">
    <property type="term" value="F:tRNA binding"/>
    <property type="evidence" value="ECO:0007669"/>
    <property type="project" value="UniProtKB-UniRule"/>
</dbReference>
<keyword evidence="9 11" id="KW-0460">Magnesium</keyword>
<reference evidence="14 15" key="1">
    <citation type="submission" date="2020-07" db="EMBL/GenBank/DDBJ databases">
        <title>Luteimonas sp. SJ-92.</title>
        <authorList>
            <person name="Huang X.-X."/>
            <person name="Xu L."/>
            <person name="Sun J.-Q."/>
        </authorList>
    </citation>
    <scope>NUCLEOTIDE SEQUENCE [LARGE SCALE GENOMIC DNA]</scope>
    <source>
        <strain evidence="14 15">SJ-92</strain>
    </source>
</reference>
<evidence type="ECO:0000259" key="13">
    <source>
        <dbReference type="PROSITE" id="PS51831"/>
    </source>
</evidence>
<dbReference type="GO" id="GO:0042245">
    <property type="term" value="P:RNA repair"/>
    <property type="evidence" value="ECO:0007669"/>
    <property type="project" value="UniProtKB-KW"/>
</dbReference>
<dbReference type="SUPFAM" id="SSF81891">
    <property type="entry name" value="Poly A polymerase C-terminal region-like"/>
    <property type="match status" value="1"/>
</dbReference>
<dbReference type="PANTHER" id="PTHR47545">
    <property type="entry name" value="MULTIFUNCTIONAL CCA PROTEIN"/>
    <property type="match status" value="1"/>
</dbReference>
<protein>
    <recommendedName>
        <fullName evidence="11">Multifunctional CCA protein</fullName>
    </recommendedName>
    <domain>
        <recommendedName>
            <fullName evidence="11">CCA-adding enzyme</fullName>
            <ecNumber evidence="11">2.7.7.72</ecNumber>
        </recommendedName>
        <alternativeName>
            <fullName evidence="11">CCA tRNA nucleotidyltransferase</fullName>
        </alternativeName>
        <alternativeName>
            <fullName evidence="11">tRNA CCA-pyrophosphorylase</fullName>
        </alternativeName>
        <alternativeName>
            <fullName evidence="11">tRNA adenylyl-/cytidylyl-transferase</fullName>
        </alternativeName>
        <alternativeName>
            <fullName evidence="11">tRNA nucleotidyltransferase</fullName>
        </alternativeName>
        <alternativeName>
            <fullName evidence="11">tRNA-NT</fullName>
        </alternativeName>
    </domain>
    <domain>
        <recommendedName>
            <fullName evidence="11">2'-nucleotidase</fullName>
            <ecNumber evidence="11">3.1.3.-</ecNumber>
        </recommendedName>
    </domain>
    <domain>
        <recommendedName>
            <fullName evidence="11">2',3'-cyclic phosphodiesterase</fullName>
            <ecNumber evidence="11">3.1.4.-</ecNumber>
        </recommendedName>
    </domain>
    <domain>
        <recommendedName>
            <fullName evidence="11">Phosphatase</fullName>
        </recommendedName>
    </domain>
</protein>
<comment type="catalytic activity">
    <reaction evidence="11">
        <text>a tRNA precursor + 2 CTP + ATP = a tRNA with a 3' CCA end + 3 diphosphate</text>
        <dbReference type="Rhea" id="RHEA:14433"/>
        <dbReference type="Rhea" id="RHEA-COMP:10465"/>
        <dbReference type="Rhea" id="RHEA-COMP:10468"/>
        <dbReference type="ChEBI" id="CHEBI:30616"/>
        <dbReference type="ChEBI" id="CHEBI:33019"/>
        <dbReference type="ChEBI" id="CHEBI:37563"/>
        <dbReference type="ChEBI" id="CHEBI:74896"/>
        <dbReference type="ChEBI" id="CHEBI:83071"/>
        <dbReference type="EC" id="2.7.7.72"/>
    </reaction>
</comment>
<dbReference type="GO" id="GO:0016791">
    <property type="term" value="F:phosphatase activity"/>
    <property type="evidence" value="ECO:0007669"/>
    <property type="project" value="UniProtKB-UniRule"/>
</dbReference>
<dbReference type="PIRSF" id="PIRSF000813">
    <property type="entry name" value="CCA_bact"/>
    <property type="match status" value="1"/>
</dbReference>
<dbReference type="InterPro" id="IPR050124">
    <property type="entry name" value="tRNA_CCA-adding_enzyme"/>
</dbReference>
<evidence type="ECO:0000256" key="7">
    <source>
        <dbReference type="ARBA" id="ARBA00022801"/>
    </source>
</evidence>
<evidence type="ECO:0000256" key="6">
    <source>
        <dbReference type="ARBA" id="ARBA00022800"/>
    </source>
</evidence>
<comment type="cofactor">
    <cofactor evidence="11">
        <name>Mg(2+)</name>
        <dbReference type="ChEBI" id="CHEBI:18420"/>
    </cofactor>
    <text evidence="11">Magnesium is required for nucleotidyltransferase activity.</text>
</comment>
<evidence type="ECO:0000256" key="5">
    <source>
        <dbReference type="ARBA" id="ARBA00022741"/>
    </source>
</evidence>
<feature type="binding site" evidence="11">
    <location>
        <position position="175"/>
    </location>
    <ligand>
        <name>ATP</name>
        <dbReference type="ChEBI" id="CHEBI:30616"/>
    </ligand>
</feature>
<evidence type="ECO:0000256" key="4">
    <source>
        <dbReference type="ARBA" id="ARBA00022723"/>
    </source>
</evidence>
<evidence type="ECO:0000256" key="12">
    <source>
        <dbReference type="SAM" id="MobiDB-lite"/>
    </source>
</evidence>
<evidence type="ECO:0000256" key="9">
    <source>
        <dbReference type="ARBA" id="ARBA00022842"/>
    </source>
</evidence>
<dbReference type="GO" id="GO:0004112">
    <property type="term" value="F:cyclic-nucleotide phosphodiesterase activity"/>
    <property type="evidence" value="ECO:0007669"/>
    <property type="project" value="UniProtKB-UniRule"/>
</dbReference>
<feature type="binding site" evidence="11">
    <location>
        <position position="56"/>
    </location>
    <ligand>
        <name>Mg(2+)</name>
        <dbReference type="ChEBI" id="CHEBI:18420"/>
    </ligand>
</feature>
<dbReference type="InterPro" id="IPR002646">
    <property type="entry name" value="PolA_pol_head_dom"/>
</dbReference>
<dbReference type="GO" id="GO:0005524">
    <property type="term" value="F:ATP binding"/>
    <property type="evidence" value="ECO:0007669"/>
    <property type="project" value="UniProtKB-UniRule"/>
</dbReference>
<keyword evidence="8 11" id="KW-0067">ATP-binding</keyword>
<dbReference type="Proteomes" id="UP000578091">
    <property type="component" value="Unassembled WGS sequence"/>
</dbReference>
<keyword evidence="11" id="KW-0533">Nickel</keyword>
<keyword evidence="5 11" id="KW-0547">Nucleotide-binding</keyword>
<feature type="binding site" evidence="11">
    <location>
        <position position="126"/>
    </location>
    <ligand>
        <name>ATP</name>
        <dbReference type="ChEBI" id="CHEBI:30616"/>
    </ligand>
</feature>
<dbReference type="InterPro" id="IPR012006">
    <property type="entry name" value="CCA_bact"/>
</dbReference>
<feature type="domain" description="HD" evidence="13">
    <location>
        <begin position="263"/>
        <end position="365"/>
    </location>
</feature>
<dbReference type="InterPro" id="IPR032828">
    <property type="entry name" value="PolyA_RNA-bd"/>
</dbReference>
<keyword evidence="3 11" id="KW-0548">Nucleotidyltransferase</keyword>
<evidence type="ECO:0000256" key="11">
    <source>
        <dbReference type="HAMAP-Rule" id="MF_01261"/>
    </source>
</evidence>
<dbReference type="CDD" id="cd05398">
    <property type="entry name" value="NT_ClassII-CCAase"/>
    <property type="match status" value="1"/>
</dbReference>
<dbReference type="EC" id="2.7.7.72" evidence="11"/>
<keyword evidence="1 11" id="KW-0808">Transferase</keyword>
<dbReference type="InterPro" id="IPR006674">
    <property type="entry name" value="HD_domain"/>
</dbReference>
<dbReference type="GO" id="GO:0001680">
    <property type="term" value="P:tRNA 3'-terminal CCA addition"/>
    <property type="evidence" value="ECO:0007669"/>
    <property type="project" value="UniProtKB-UniRule"/>
</dbReference>
<comment type="domain">
    <text evidence="11">Comprises two domains: an N-terminal domain containing the nucleotidyltransferase activity and a C-terminal HD domain associated with both phosphodiesterase and phosphatase activities.</text>
</comment>
<dbReference type="GO" id="GO:0000287">
    <property type="term" value="F:magnesium ion binding"/>
    <property type="evidence" value="ECO:0007669"/>
    <property type="project" value="UniProtKB-UniRule"/>
</dbReference>
<organism evidence="14 15">
    <name type="scientific">Luteimonas salinisoli</name>
    <dbReference type="NCBI Taxonomy" id="2752307"/>
    <lineage>
        <taxon>Bacteria</taxon>
        <taxon>Pseudomonadati</taxon>
        <taxon>Pseudomonadota</taxon>
        <taxon>Gammaproteobacteria</taxon>
        <taxon>Lysobacterales</taxon>
        <taxon>Lysobacteraceae</taxon>
        <taxon>Luteimonas</taxon>
    </lineage>
</organism>
<comment type="similarity">
    <text evidence="11">Belongs to the tRNA nucleotidyltransferase/poly(A) polymerase family. Bacterial CCA-adding enzyme type 1 subfamily.</text>
</comment>
<proteinExistence type="inferred from homology"/>
<sequence>MLPCSRHGTPIAVLHRPGPSPQRLRITNHPSPITAARTYLVGGAVRDRLLGLPPGDRDHVVVGATPEAMIAAGFRPVGRDFPVFLHPDTGEEHALARTERKSARGHRGFVVHADPSVTLEQDLERRDFTINAIAEDADGALVDPFGGARDIEARVLRHVGPAFVEDPLRVLRAARFMARFAGLGFRVAPETMALMQAMAAGGELSDLVPERVWQELSRALAMPTPSAFLSTLRAAGALAAVLPEVDALYGVPQRAEYHPEVDTGVHAELVCDMAARLAPGDAVVGFAALAHDLGKARTPPDQWPKHIAHERRGLKPLAALCDRLKVPTAHRELAAMACREHLNVHRIDELRDSTVHDLLARCDAFRRPERIAPLALVCEADKRGRLGRADDDYPQGRELLRLHAAATTVAVRDLAVDGLAGPAIGEALRKARIAAIAKARGAAGEAGSARPGAC</sequence>
<keyword evidence="7 11" id="KW-0378">Hydrolase</keyword>
<dbReference type="Pfam" id="PF01966">
    <property type="entry name" value="HD"/>
    <property type="match status" value="1"/>
</dbReference>
<dbReference type="PROSITE" id="PS51831">
    <property type="entry name" value="HD"/>
    <property type="match status" value="1"/>
</dbReference>
<keyword evidence="15" id="KW-1185">Reference proteome</keyword>
<evidence type="ECO:0000313" key="15">
    <source>
        <dbReference type="Proteomes" id="UP000578091"/>
    </source>
</evidence>
<keyword evidence="11" id="KW-0511">Multifunctional enzyme</keyword>
<dbReference type="AlphaFoldDB" id="A0A853JFB6"/>
<feature type="binding site" evidence="11">
    <location>
        <position position="175"/>
    </location>
    <ligand>
        <name>CTP</name>
        <dbReference type="ChEBI" id="CHEBI:37563"/>
    </ligand>
</feature>
<dbReference type="Gene3D" id="1.10.3090.10">
    <property type="entry name" value="cca-adding enzyme, domain 2"/>
    <property type="match status" value="1"/>
</dbReference>
<feature type="binding site" evidence="11">
    <location>
        <position position="43"/>
    </location>
    <ligand>
        <name>CTP</name>
        <dbReference type="ChEBI" id="CHEBI:37563"/>
    </ligand>
</feature>
<feature type="binding site" evidence="11">
    <location>
        <position position="46"/>
    </location>
    <ligand>
        <name>CTP</name>
        <dbReference type="ChEBI" id="CHEBI:37563"/>
    </ligand>
</feature>
<comment type="catalytic activity">
    <reaction evidence="11">
        <text>a tRNA with a 3' CCA end + 2 CTP + ATP = a tRNA with a 3' CCACCA end + 3 diphosphate</text>
        <dbReference type="Rhea" id="RHEA:76235"/>
        <dbReference type="Rhea" id="RHEA-COMP:10468"/>
        <dbReference type="Rhea" id="RHEA-COMP:18655"/>
        <dbReference type="ChEBI" id="CHEBI:30616"/>
        <dbReference type="ChEBI" id="CHEBI:33019"/>
        <dbReference type="ChEBI" id="CHEBI:37563"/>
        <dbReference type="ChEBI" id="CHEBI:83071"/>
        <dbReference type="ChEBI" id="CHEBI:195187"/>
    </reaction>
</comment>
<dbReference type="Pfam" id="PF12627">
    <property type="entry name" value="PolyA_pol_RNAbd"/>
    <property type="match status" value="1"/>
</dbReference>
<dbReference type="HAMAP" id="MF_01261">
    <property type="entry name" value="CCA_bact_type1"/>
    <property type="match status" value="1"/>
</dbReference>
<keyword evidence="6 11" id="KW-0692">RNA repair</keyword>
<feature type="binding site" evidence="11">
    <location>
        <position position="58"/>
    </location>
    <ligand>
        <name>Mg(2+)</name>
        <dbReference type="ChEBI" id="CHEBI:18420"/>
    </ligand>
</feature>
<keyword evidence="2 11" id="KW-0819">tRNA processing</keyword>
<gene>
    <name evidence="11" type="primary">cca</name>
    <name evidence="14" type="ORF">H0E84_12925</name>
</gene>
<feature type="binding site" evidence="11">
    <location>
        <position position="46"/>
    </location>
    <ligand>
        <name>ATP</name>
        <dbReference type="ChEBI" id="CHEBI:30616"/>
    </ligand>
</feature>
<feature type="binding site" evidence="11">
    <location>
        <position position="126"/>
    </location>
    <ligand>
        <name>CTP</name>
        <dbReference type="ChEBI" id="CHEBI:37563"/>
    </ligand>
</feature>
<accession>A0A853JFB6</accession>
<dbReference type="InterPro" id="IPR043519">
    <property type="entry name" value="NT_sf"/>
</dbReference>
<evidence type="ECO:0000256" key="1">
    <source>
        <dbReference type="ARBA" id="ARBA00022679"/>
    </source>
</evidence>